<evidence type="ECO:0000313" key="2">
    <source>
        <dbReference type="Proteomes" id="UP000673375"/>
    </source>
</evidence>
<gene>
    <name evidence="1" type="ORF">I6N96_06930</name>
</gene>
<evidence type="ECO:0000313" key="1">
    <source>
        <dbReference type="EMBL" id="MBP1046011.1"/>
    </source>
</evidence>
<name>A0ABS4CHH4_9ENTE</name>
<accession>A0ABS4CHH4</accession>
<dbReference type="EMBL" id="JAEDXU010000003">
    <property type="protein sequence ID" value="MBP1046011.1"/>
    <property type="molecule type" value="Genomic_DNA"/>
</dbReference>
<organism evidence="1 2">
    <name type="scientific">Enterococcus larvae</name>
    <dbReference type="NCBI Taxonomy" id="2794352"/>
    <lineage>
        <taxon>Bacteria</taxon>
        <taxon>Bacillati</taxon>
        <taxon>Bacillota</taxon>
        <taxon>Bacilli</taxon>
        <taxon>Lactobacillales</taxon>
        <taxon>Enterococcaceae</taxon>
        <taxon>Enterococcus</taxon>
    </lineage>
</organism>
<keyword evidence="2" id="KW-1185">Reference proteome</keyword>
<sequence>MKEIQNPISDFEKLYEHTLTVSETSQPTENIGKIYFYEIEDLLNKDVLAIDLQNGAAQLNPGFEHRYGDVDFEIDLSAEDIAEVYELLEDSHVESWEEYYSYGDKSMLDEMGGEGYNWTLLIQYKDGTMEDKRGKGIRKKEIQPEGYDTFVNGLTAFIASKNQ</sequence>
<dbReference type="RefSeq" id="WP_209556837.1">
    <property type="nucleotide sequence ID" value="NZ_JAEDXU010000003.1"/>
</dbReference>
<dbReference type="Proteomes" id="UP000673375">
    <property type="component" value="Unassembled WGS sequence"/>
</dbReference>
<protein>
    <submittedName>
        <fullName evidence="1">Uncharacterized protein</fullName>
    </submittedName>
</protein>
<reference evidence="1 2" key="1">
    <citation type="submission" date="2020-12" db="EMBL/GenBank/DDBJ databases">
        <title>Vagococcus allomyrinae sp. nov. and Enterococcus lavae sp. nov., isolated from the larvae of Allomyrina dichotoma.</title>
        <authorList>
            <person name="Lee S.D."/>
        </authorList>
    </citation>
    <scope>NUCLEOTIDE SEQUENCE [LARGE SCALE GENOMIC DNA]</scope>
    <source>
        <strain evidence="1 2">BWM-S5</strain>
    </source>
</reference>
<proteinExistence type="predicted"/>
<comment type="caution">
    <text evidence="1">The sequence shown here is derived from an EMBL/GenBank/DDBJ whole genome shotgun (WGS) entry which is preliminary data.</text>
</comment>